<proteinExistence type="predicted"/>
<evidence type="ECO:0000256" key="1">
    <source>
        <dbReference type="SAM" id="MobiDB-lite"/>
    </source>
</evidence>
<protein>
    <submittedName>
        <fullName evidence="2">Uncharacterized protein</fullName>
    </submittedName>
</protein>
<dbReference type="Proteomes" id="UP000324222">
    <property type="component" value="Unassembled WGS sequence"/>
</dbReference>
<dbReference type="AlphaFoldDB" id="A0A5B7GNH0"/>
<organism evidence="2 3">
    <name type="scientific">Portunus trituberculatus</name>
    <name type="common">Swimming crab</name>
    <name type="synonym">Neptunus trituberculatus</name>
    <dbReference type="NCBI Taxonomy" id="210409"/>
    <lineage>
        <taxon>Eukaryota</taxon>
        <taxon>Metazoa</taxon>
        <taxon>Ecdysozoa</taxon>
        <taxon>Arthropoda</taxon>
        <taxon>Crustacea</taxon>
        <taxon>Multicrustacea</taxon>
        <taxon>Malacostraca</taxon>
        <taxon>Eumalacostraca</taxon>
        <taxon>Eucarida</taxon>
        <taxon>Decapoda</taxon>
        <taxon>Pleocyemata</taxon>
        <taxon>Brachyura</taxon>
        <taxon>Eubrachyura</taxon>
        <taxon>Portunoidea</taxon>
        <taxon>Portunidae</taxon>
        <taxon>Portuninae</taxon>
        <taxon>Portunus</taxon>
    </lineage>
</organism>
<feature type="region of interest" description="Disordered" evidence="1">
    <location>
        <begin position="65"/>
        <end position="87"/>
    </location>
</feature>
<comment type="caution">
    <text evidence="2">The sequence shown here is derived from an EMBL/GenBank/DDBJ whole genome shotgun (WGS) entry which is preliminary data.</text>
</comment>
<evidence type="ECO:0000313" key="2">
    <source>
        <dbReference type="EMBL" id="MPC58104.1"/>
    </source>
</evidence>
<name>A0A5B7GNH0_PORTR</name>
<reference evidence="2 3" key="1">
    <citation type="submission" date="2019-05" db="EMBL/GenBank/DDBJ databases">
        <title>Another draft genome of Portunus trituberculatus and its Hox gene families provides insights of decapod evolution.</title>
        <authorList>
            <person name="Jeong J.-H."/>
            <person name="Song I."/>
            <person name="Kim S."/>
            <person name="Choi T."/>
            <person name="Kim D."/>
            <person name="Ryu S."/>
            <person name="Kim W."/>
        </authorList>
    </citation>
    <scope>NUCLEOTIDE SEQUENCE [LARGE SCALE GENOMIC DNA]</scope>
    <source>
        <tissue evidence="2">Muscle</tissue>
    </source>
</reference>
<accession>A0A5B7GNH0</accession>
<dbReference type="EMBL" id="VSRR010015374">
    <property type="protein sequence ID" value="MPC58104.1"/>
    <property type="molecule type" value="Genomic_DNA"/>
</dbReference>
<sequence>MWPSPPHPAPPRPDLSYAAAVPAPPRRPSIPSCTAACNSAITSPPPVKVIHKARARNAGVVFEVAGTKGGGAPPTGAAPGPRRPGRKKKNYVSLASLSPPSSPFAAGRDHRRCFMPGRETGGVSKYLRPYFNDYDRGGHVRRGHARPVGLGVTLDSSHAGHCFIFSSPR</sequence>
<feature type="compositionally biased region" description="Pro residues" evidence="1">
    <location>
        <begin position="1"/>
        <end position="13"/>
    </location>
</feature>
<evidence type="ECO:0000313" key="3">
    <source>
        <dbReference type="Proteomes" id="UP000324222"/>
    </source>
</evidence>
<gene>
    <name evidence="2" type="ORF">E2C01_052098</name>
</gene>
<feature type="region of interest" description="Disordered" evidence="1">
    <location>
        <begin position="1"/>
        <end position="29"/>
    </location>
</feature>
<keyword evidence="3" id="KW-1185">Reference proteome</keyword>